<dbReference type="Proteomes" id="UP001501510">
    <property type="component" value="Unassembled WGS sequence"/>
</dbReference>
<evidence type="ECO:0000256" key="1">
    <source>
        <dbReference type="SAM" id="Phobius"/>
    </source>
</evidence>
<name>A0ABP3UTY8_9CLOT</name>
<gene>
    <name evidence="2" type="ORF">GCM10008906_21840</name>
</gene>
<evidence type="ECO:0000313" key="2">
    <source>
        <dbReference type="EMBL" id="GAA0741096.1"/>
    </source>
</evidence>
<protein>
    <submittedName>
        <fullName evidence="2">Uncharacterized protein</fullName>
    </submittedName>
</protein>
<feature type="transmembrane region" description="Helical" evidence="1">
    <location>
        <begin position="12"/>
        <end position="32"/>
    </location>
</feature>
<keyword evidence="1" id="KW-0472">Membrane</keyword>
<keyword evidence="3" id="KW-1185">Reference proteome</keyword>
<organism evidence="2 3">
    <name type="scientific">Clostridium oceanicum</name>
    <dbReference type="NCBI Taxonomy" id="1543"/>
    <lineage>
        <taxon>Bacteria</taxon>
        <taxon>Bacillati</taxon>
        <taxon>Bacillota</taxon>
        <taxon>Clostridia</taxon>
        <taxon>Eubacteriales</taxon>
        <taxon>Clostridiaceae</taxon>
        <taxon>Clostridium</taxon>
    </lineage>
</organism>
<proteinExistence type="predicted"/>
<evidence type="ECO:0000313" key="3">
    <source>
        <dbReference type="Proteomes" id="UP001501510"/>
    </source>
</evidence>
<accession>A0ABP3UTY8</accession>
<dbReference type="PROSITE" id="PS51257">
    <property type="entry name" value="PROKAR_LIPOPROTEIN"/>
    <property type="match status" value="1"/>
</dbReference>
<keyword evidence="1" id="KW-0812">Transmembrane</keyword>
<keyword evidence="1" id="KW-1133">Transmembrane helix</keyword>
<sequence length="62" mass="7311">MLSLIKNKKINFILRFVCYYIIIAGLGCLNISKAFKYTLIFVLTFFITYLLDFNMAKSKNKF</sequence>
<dbReference type="EMBL" id="BAAACG010000010">
    <property type="protein sequence ID" value="GAA0741096.1"/>
    <property type="molecule type" value="Genomic_DNA"/>
</dbReference>
<reference evidence="3" key="1">
    <citation type="journal article" date="2019" name="Int. J. Syst. Evol. Microbiol.">
        <title>The Global Catalogue of Microorganisms (GCM) 10K type strain sequencing project: providing services to taxonomists for standard genome sequencing and annotation.</title>
        <authorList>
            <consortium name="The Broad Institute Genomics Platform"/>
            <consortium name="The Broad Institute Genome Sequencing Center for Infectious Disease"/>
            <person name="Wu L."/>
            <person name="Ma J."/>
        </authorList>
    </citation>
    <scope>NUCLEOTIDE SEQUENCE [LARGE SCALE GENOMIC DNA]</scope>
    <source>
        <strain evidence="3">JCM 1407</strain>
    </source>
</reference>
<feature type="transmembrane region" description="Helical" evidence="1">
    <location>
        <begin position="38"/>
        <end position="56"/>
    </location>
</feature>
<comment type="caution">
    <text evidence="2">The sequence shown here is derived from an EMBL/GenBank/DDBJ whole genome shotgun (WGS) entry which is preliminary data.</text>
</comment>